<name>A0A5B7H917_PORTR</name>
<feature type="region of interest" description="Disordered" evidence="1">
    <location>
        <begin position="49"/>
        <end position="68"/>
    </location>
</feature>
<keyword evidence="3" id="KW-1185">Reference proteome</keyword>
<feature type="compositionally biased region" description="Low complexity" evidence="1">
    <location>
        <begin position="57"/>
        <end position="68"/>
    </location>
</feature>
<evidence type="ECO:0000313" key="2">
    <source>
        <dbReference type="EMBL" id="MPC66623.1"/>
    </source>
</evidence>
<feature type="region of interest" description="Disordered" evidence="1">
    <location>
        <begin position="78"/>
        <end position="109"/>
    </location>
</feature>
<organism evidence="2 3">
    <name type="scientific">Portunus trituberculatus</name>
    <name type="common">Swimming crab</name>
    <name type="synonym">Neptunus trituberculatus</name>
    <dbReference type="NCBI Taxonomy" id="210409"/>
    <lineage>
        <taxon>Eukaryota</taxon>
        <taxon>Metazoa</taxon>
        <taxon>Ecdysozoa</taxon>
        <taxon>Arthropoda</taxon>
        <taxon>Crustacea</taxon>
        <taxon>Multicrustacea</taxon>
        <taxon>Malacostraca</taxon>
        <taxon>Eumalacostraca</taxon>
        <taxon>Eucarida</taxon>
        <taxon>Decapoda</taxon>
        <taxon>Pleocyemata</taxon>
        <taxon>Brachyura</taxon>
        <taxon>Eubrachyura</taxon>
        <taxon>Portunoidea</taxon>
        <taxon>Portunidae</taxon>
        <taxon>Portuninae</taxon>
        <taxon>Portunus</taxon>
    </lineage>
</organism>
<accession>A0A5B7H917</accession>
<gene>
    <name evidence="2" type="ORF">E2C01_060773</name>
</gene>
<dbReference type="AlphaFoldDB" id="A0A5B7H917"/>
<protein>
    <submittedName>
        <fullName evidence="2">Uncharacterized protein</fullName>
    </submittedName>
</protein>
<proteinExistence type="predicted"/>
<sequence>MNVRVKYDGMGACGWLGIASRFKCCSGIKQQSTATQGSETVRAMRVDTGVGVERGHTAPATTTTTTTPFSRLKRQTQQLPDALLANPPVPWRQVSGKYSPKGLPQVKEE</sequence>
<reference evidence="2 3" key="1">
    <citation type="submission" date="2019-05" db="EMBL/GenBank/DDBJ databases">
        <title>Another draft genome of Portunus trituberculatus and its Hox gene families provides insights of decapod evolution.</title>
        <authorList>
            <person name="Jeong J.-H."/>
            <person name="Song I."/>
            <person name="Kim S."/>
            <person name="Choi T."/>
            <person name="Kim D."/>
            <person name="Ryu S."/>
            <person name="Kim W."/>
        </authorList>
    </citation>
    <scope>NUCLEOTIDE SEQUENCE [LARGE SCALE GENOMIC DNA]</scope>
    <source>
        <tissue evidence="2">Muscle</tissue>
    </source>
</reference>
<evidence type="ECO:0000313" key="3">
    <source>
        <dbReference type="Proteomes" id="UP000324222"/>
    </source>
</evidence>
<evidence type="ECO:0000256" key="1">
    <source>
        <dbReference type="SAM" id="MobiDB-lite"/>
    </source>
</evidence>
<dbReference type="EMBL" id="VSRR010025032">
    <property type="protein sequence ID" value="MPC66623.1"/>
    <property type="molecule type" value="Genomic_DNA"/>
</dbReference>
<comment type="caution">
    <text evidence="2">The sequence shown here is derived from an EMBL/GenBank/DDBJ whole genome shotgun (WGS) entry which is preliminary data.</text>
</comment>
<dbReference type="Proteomes" id="UP000324222">
    <property type="component" value="Unassembled WGS sequence"/>
</dbReference>